<dbReference type="EMBL" id="JACHXO010000003">
    <property type="protein sequence ID" value="MBB3194943.1"/>
    <property type="molecule type" value="Genomic_DNA"/>
</dbReference>
<evidence type="ECO:0000313" key="8">
    <source>
        <dbReference type="EMBL" id="MBB3194943.1"/>
    </source>
</evidence>
<comment type="subcellular location">
    <subcellularLocation>
        <location evidence="1">Cytoplasm</location>
    </subcellularLocation>
</comment>
<evidence type="ECO:0000256" key="1">
    <source>
        <dbReference type="ARBA" id="ARBA00004496"/>
    </source>
</evidence>
<accession>A0ABR6GS48</accession>
<keyword evidence="3" id="KW-0805">Transcription regulation</keyword>
<dbReference type="InterPro" id="IPR036390">
    <property type="entry name" value="WH_DNA-bd_sf"/>
</dbReference>
<dbReference type="PRINTS" id="PR00598">
    <property type="entry name" value="HTHMARR"/>
</dbReference>
<keyword evidence="5" id="KW-0804">Transcription</keyword>
<comment type="caution">
    <text evidence="8">The sequence shown here is derived from an EMBL/GenBank/DDBJ whole genome shotgun (WGS) entry which is preliminary data.</text>
</comment>
<evidence type="ECO:0000256" key="2">
    <source>
        <dbReference type="ARBA" id="ARBA00022490"/>
    </source>
</evidence>
<dbReference type="InterPro" id="IPR039422">
    <property type="entry name" value="MarR/SlyA-like"/>
</dbReference>
<evidence type="ECO:0000256" key="4">
    <source>
        <dbReference type="ARBA" id="ARBA00023125"/>
    </source>
</evidence>
<dbReference type="Gene3D" id="1.10.10.10">
    <property type="entry name" value="Winged helix-like DNA-binding domain superfamily/Winged helix DNA-binding domain"/>
    <property type="match status" value="1"/>
</dbReference>
<dbReference type="GO" id="GO:0003677">
    <property type="term" value="F:DNA binding"/>
    <property type="evidence" value="ECO:0007669"/>
    <property type="project" value="UniProtKB-KW"/>
</dbReference>
<feature type="region of interest" description="Disordered" evidence="6">
    <location>
        <begin position="1"/>
        <end position="30"/>
    </location>
</feature>
<dbReference type="InterPro" id="IPR055166">
    <property type="entry name" value="Transc_reg_Sar_Rot_HTH"/>
</dbReference>
<evidence type="ECO:0000313" key="9">
    <source>
        <dbReference type="Proteomes" id="UP000574369"/>
    </source>
</evidence>
<keyword evidence="9" id="KW-1185">Reference proteome</keyword>
<dbReference type="Proteomes" id="UP000574369">
    <property type="component" value="Unassembled WGS sequence"/>
</dbReference>
<dbReference type="PANTHER" id="PTHR33164:SF5">
    <property type="entry name" value="ORGANIC HYDROPEROXIDE RESISTANCE TRANSCRIPTIONAL REGULATOR"/>
    <property type="match status" value="1"/>
</dbReference>
<keyword evidence="2" id="KW-0963">Cytoplasm</keyword>
<dbReference type="CDD" id="cd00090">
    <property type="entry name" value="HTH_ARSR"/>
    <property type="match status" value="1"/>
</dbReference>
<dbReference type="RefSeq" id="WP_088452495.1">
    <property type="nucleotide sequence ID" value="NZ_JACHXO010000003.1"/>
</dbReference>
<dbReference type="SMART" id="SM00347">
    <property type="entry name" value="HTH_MARR"/>
    <property type="match status" value="1"/>
</dbReference>
<protein>
    <submittedName>
        <fullName evidence="8">DNA-binding MarR family transcriptional regulator</fullName>
    </submittedName>
</protein>
<name>A0ABR6GS48_9BURK</name>
<evidence type="ECO:0000256" key="6">
    <source>
        <dbReference type="SAM" id="MobiDB-lite"/>
    </source>
</evidence>
<proteinExistence type="predicted"/>
<dbReference type="PROSITE" id="PS50995">
    <property type="entry name" value="HTH_MARR_2"/>
    <property type="match status" value="1"/>
</dbReference>
<dbReference type="InterPro" id="IPR011991">
    <property type="entry name" value="ArsR-like_HTH"/>
</dbReference>
<evidence type="ECO:0000256" key="5">
    <source>
        <dbReference type="ARBA" id="ARBA00023163"/>
    </source>
</evidence>
<dbReference type="SUPFAM" id="SSF46785">
    <property type="entry name" value="Winged helix' DNA-binding domain"/>
    <property type="match status" value="1"/>
</dbReference>
<feature type="domain" description="HTH marR-type" evidence="7">
    <location>
        <begin position="43"/>
        <end position="170"/>
    </location>
</feature>
<reference evidence="8 9" key="1">
    <citation type="submission" date="2020-08" db="EMBL/GenBank/DDBJ databases">
        <title>Genomic Encyclopedia of Type Strains, Phase III (KMG-III): the genomes of soil and plant-associated and newly described type strains.</title>
        <authorList>
            <person name="Whitman W."/>
        </authorList>
    </citation>
    <scope>NUCLEOTIDE SEQUENCE [LARGE SCALE GENOMIC DNA]</scope>
    <source>
        <strain evidence="8 9">CECT 7247</strain>
    </source>
</reference>
<sequence length="180" mass="19385">MARKNTPTPAKSLSGAADAATGVTSPSQSIGGSGAACVPLDIDGQLCFAVYSTMLGLNKVYRDLLKDLGITYPQYLVLLVLWERDGLTVGEISERVFLDSPTLTPLLKRLESAGLLVRTRSAQDERQVLITLTEEGRAMQQRAAHVPQCVAEAADTDVSDIIELRDRLLTLRARMAAKSG</sequence>
<dbReference type="Pfam" id="PF22381">
    <property type="entry name" value="Staph_reg_Sar_Rot"/>
    <property type="match status" value="1"/>
</dbReference>
<feature type="compositionally biased region" description="Polar residues" evidence="6">
    <location>
        <begin position="1"/>
        <end position="11"/>
    </location>
</feature>
<keyword evidence="4 8" id="KW-0238">DNA-binding</keyword>
<gene>
    <name evidence="8" type="ORF">FHS28_002339</name>
</gene>
<evidence type="ECO:0000259" key="7">
    <source>
        <dbReference type="PROSITE" id="PS50995"/>
    </source>
</evidence>
<dbReference type="PANTHER" id="PTHR33164">
    <property type="entry name" value="TRANSCRIPTIONAL REGULATOR, MARR FAMILY"/>
    <property type="match status" value="1"/>
</dbReference>
<evidence type="ECO:0000256" key="3">
    <source>
        <dbReference type="ARBA" id="ARBA00023015"/>
    </source>
</evidence>
<dbReference type="InterPro" id="IPR036388">
    <property type="entry name" value="WH-like_DNA-bd_sf"/>
</dbReference>
<organism evidence="8 9">
    <name type="scientific">Roseateles terrae</name>
    <dbReference type="NCBI Taxonomy" id="431060"/>
    <lineage>
        <taxon>Bacteria</taxon>
        <taxon>Pseudomonadati</taxon>
        <taxon>Pseudomonadota</taxon>
        <taxon>Betaproteobacteria</taxon>
        <taxon>Burkholderiales</taxon>
        <taxon>Sphaerotilaceae</taxon>
        <taxon>Roseateles</taxon>
    </lineage>
</organism>
<dbReference type="InterPro" id="IPR000835">
    <property type="entry name" value="HTH_MarR-typ"/>
</dbReference>